<dbReference type="GO" id="GO:0030983">
    <property type="term" value="F:mismatched DNA binding"/>
    <property type="evidence" value="ECO:0007669"/>
    <property type="project" value="InterPro"/>
</dbReference>
<dbReference type="InterPro" id="IPR036187">
    <property type="entry name" value="DNA_mismatch_repair_MutS_sf"/>
</dbReference>
<evidence type="ECO:0000313" key="2">
    <source>
        <dbReference type="Ensembl" id="ENSSSCP00025007327.1"/>
    </source>
</evidence>
<dbReference type="GO" id="GO:0006298">
    <property type="term" value="P:mismatch repair"/>
    <property type="evidence" value="ECO:0007669"/>
    <property type="project" value="InterPro"/>
</dbReference>
<organism evidence="2 3">
    <name type="scientific">Sus scrofa</name>
    <name type="common">Pig</name>
    <dbReference type="NCBI Taxonomy" id="9823"/>
    <lineage>
        <taxon>Eukaryota</taxon>
        <taxon>Metazoa</taxon>
        <taxon>Chordata</taxon>
        <taxon>Craniata</taxon>
        <taxon>Vertebrata</taxon>
        <taxon>Euteleostomi</taxon>
        <taxon>Mammalia</taxon>
        <taxon>Eutheria</taxon>
        <taxon>Laurasiatheria</taxon>
        <taxon>Artiodactyla</taxon>
        <taxon>Suina</taxon>
        <taxon>Suidae</taxon>
        <taxon>Sus</taxon>
    </lineage>
</organism>
<name>A0A8D0R3G9_PIG</name>
<sequence length="120" mass="13434">MKGCLNMRTQKCYAVRSNINEFLDIARRTYTEIVDDIAGMISQLAEKYSLPLRTSFSSARGFFIQMTTDCTALFNDKLPSEFIKVHSRAWDGICTSAVTQAIVVGFLTSCTTVGTPKRNF</sequence>
<dbReference type="Proteomes" id="UP000694727">
    <property type="component" value="Unplaced"/>
</dbReference>
<evidence type="ECO:0000313" key="3">
    <source>
        <dbReference type="Proteomes" id="UP000694727"/>
    </source>
</evidence>
<dbReference type="InterPro" id="IPR007861">
    <property type="entry name" value="DNA_mismatch_repair_MutS_clamp"/>
</dbReference>
<dbReference type="Ensembl" id="ENSSSCT00025018159.1">
    <property type="protein sequence ID" value="ENSSSCP00025007327.1"/>
    <property type="gene ID" value="ENSSSCG00025013601.1"/>
</dbReference>
<dbReference type="AlphaFoldDB" id="A0A8D0R3G9"/>
<protein>
    <recommendedName>
        <fullName evidence="1">DNA mismatch repair protein MutS clamp domain-containing protein</fullName>
    </recommendedName>
</protein>
<dbReference type="SUPFAM" id="SSF48334">
    <property type="entry name" value="DNA repair protein MutS, domain III"/>
    <property type="match status" value="1"/>
</dbReference>
<reference evidence="2" key="1">
    <citation type="submission" date="2025-08" db="UniProtKB">
        <authorList>
            <consortium name="Ensembl"/>
        </authorList>
    </citation>
    <scope>IDENTIFICATION</scope>
</reference>
<dbReference type="Pfam" id="PF05190">
    <property type="entry name" value="MutS_IV"/>
    <property type="match status" value="1"/>
</dbReference>
<evidence type="ECO:0000259" key="1">
    <source>
        <dbReference type="Pfam" id="PF05190"/>
    </source>
</evidence>
<proteinExistence type="predicted"/>
<dbReference type="GO" id="GO:0005524">
    <property type="term" value="F:ATP binding"/>
    <property type="evidence" value="ECO:0007669"/>
    <property type="project" value="InterPro"/>
</dbReference>
<accession>A0A8D0R3G9</accession>
<feature type="domain" description="DNA mismatch repair protein MutS clamp" evidence="1">
    <location>
        <begin position="19"/>
        <end position="88"/>
    </location>
</feature>